<dbReference type="SUPFAM" id="SSF81383">
    <property type="entry name" value="F-box domain"/>
    <property type="match status" value="1"/>
</dbReference>
<dbReference type="OrthoDB" id="1071894at2759"/>
<dbReference type="InterPro" id="IPR036047">
    <property type="entry name" value="F-box-like_dom_sf"/>
</dbReference>
<dbReference type="InterPro" id="IPR050796">
    <property type="entry name" value="SCF_F-box_component"/>
</dbReference>
<dbReference type="Pfam" id="PF00646">
    <property type="entry name" value="F-box"/>
    <property type="match status" value="1"/>
</dbReference>
<name>A0A8J4QXX5_9ROSI</name>
<keyword evidence="3" id="KW-1185">Reference proteome</keyword>
<organism evidence="2 3">
    <name type="scientific">Castanea mollissima</name>
    <name type="common">Chinese chestnut</name>
    <dbReference type="NCBI Taxonomy" id="60419"/>
    <lineage>
        <taxon>Eukaryota</taxon>
        <taxon>Viridiplantae</taxon>
        <taxon>Streptophyta</taxon>
        <taxon>Embryophyta</taxon>
        <taxon>Tracheophyta</taxon>
        <taxon>Spermatophyta</taxon>
        <taxon>Magnoliopsida</taxon>
        <taxon>eudicotyledons</taxon>
        <taxon>Gunneridae</taxon>
        <taxon>Pentapetalae</taxon>
        <taxon>rosids</taxon>
        <taxon>fabids</taxon>
        <taxon>Fagales</taxon>
        <taxon>Fagaceae</taxon>
        <taxon>Castanea</taxon>
    </lineage>
</organism>
<reference evidence="2" key="1">
    <citation type="submission" date="2020-03" db="EMBL/GenBank/DDBJ databases">
        <title>Castanea mollissima Vanexum genome sequencing.</title>
        <authorList>
            <person name="Staton M."/>
        </authorList>
    </citation>
    <scope>NUCLEOTIDE SEQUENCE</scope>
    <source>
        <tissue evidence="2">Leaf</tissue>
    </source>
</reference>
<proteinExistence type="predicted"/>
<evidence type="ECO:0000313" key="2">
    <source>
        <dbReference type="EMBL" id="KAF3955149.1"/>
    </source>
</evidence>
<dbReference type="InterPro" id="IPR001810">
    <property type="entry name" value="F-box_dom"/>
</dbReference>
<evidence type="ECO:0000259" key="1">
    <source>
        <dbReference type="PROSITE" id="PS50181"/>
    </source>
</evidence>
<feature type="domain" description="F-box" evidence="1">
    <location>
        <begin position="6"/>
        <end position="52"/>
    </location>
</feature>
<dbReference type="EMBL" id="JRKL02003467">
    <property type="protein sequence ID" value="KAF3955149.1"/>
    <property type="molecule type" value="Genomic_DNA"/>
</dbReference>
<accession>A0A8J4QXX5</accession>
<sequence length="187" mass="21423">MSKLRNLSSELLPHDVVFEILTRLPVKSLIRFRCVSKSWYSTITDPIFITKHLNLNNKAKSLSSNNNHNGCLLYDCNKQLCTAVCNGNGNGDPKLTLTSTEVSRFQIPFSVNFYKISFCNGMFLNYGYLRDRMIYLWNPSIQKFKMFANAPISFTAGLAYHSKNNDFKILQIAFHPTFVYNKKKAAV</sequence>
<comment type="caution">
    <text evidence="2">The sequence shown here is derived from an EMBL/GenBank/DDBJ whole genome shotgun (WGS) entry which is preliminary data.</text>
</comment>
<protein>
    <recommendedName>
        <fullName evidence="1">F-box domain-containing protein</fullName>
    </recommendedName>
</protein>
<dbReference type="AlphaFoldDB" id="A0A8J4QXX5"/>
<gene>
    <name evidence="2" type="ORF">CMV_019598</name>
</gene>
<evidence type="ECO:0000313" key="3">
    <source>
        <dbReference type="Proteomes" id="UP000737018"/>
    </source>
</evidence>
<dbReference type="SMART" id="SM00256">
    <property type="entry name" value="FBOX"/>
    <property type="match status" value="1"/>
</dbReference>
<dbReference type="CDD" id="cd22157">
    <property type="entry name" value="F-box_AtFBW1-like"/>
    <property type="match status" value="1"/>
</dbReference>
<dbReference type="PANTHER" id="PTHR31672">
    <property type="entry name" value="BNACNNG10540D PROTEIN"/>
    <property type="match status" value="1"/>
</dbReference>
<dbReference type="Gene3D" id="1.20.1280.50">
    <property type="match status" value="1"/>
</dbReference>
<dbReference type="Proteomes" id="UP000737018">
    <property type="component" value="Unassembled WGS sequence"/>
</dbReference>
<dbReference type="PROSITE" id="PS50181">
    <property type="entry name" value="FBOX"/>
    <property type="match status" value="1"/>
</dbReference>
<dbReference type="PANTHER" id="PTHR31672:SF13">
    <property type="entry name" value="F-BOX PROTEIN CPR30-LIKE"/>
    <property type="match status" value="1"/>
</dbReference>